<sequence length="70" mass="7841">MPGGKEHFLRSGARVSLTPLRSVLENRSFRHGLMNVQLWGQLFTRVDNIPTGRYCLENKAEIASESPASI</sequence>
<gene>
    <name evidence="1" type="ORF">FHW20_002219</name>
</gene>
<evidence type="ECO:0000313" key="2">
    <source>
        <dbReference type="Proteomes" id="UP000578622"/>
    </source>
</evidence>
<keyword evidence="2" id="KW-1185">Reference proteome</keyword>
<accession>A0ABR6APN2</accession>
<dbReference type="Proteomes" id="UP000578622">
    <property type="component" value="Unassembled WGS sequence"/>
</dbReference>
<protein>
    <submittedName>
        <fullName evidence="1">Uncharacterized protein</fullName>
    </submittedName>
</protein>
<name>A0ABR6APN2_9HYPH</name>
<evidence type="ECO:0000313" key="1">
    <source>
        <dbReference type="EMBL" id="MBA8851284.1"/>
    </source>
</evidence>
<comment type="caution">
    <text evidence="1">The sequence shown here is derived from an EMBL/GenBank/DDBJ whole genome shotgun (WGS) entry which is preliminary data.</text>
</comment>
<proteinExistence type="predicted"/>
<reference evidence="1 2" key="1">
    <citation type="submission" date="2020-07" db="EMBL/GenBank/DDBJ databases">
        <title>Genomic Encyclopedia of Type Strains, Phase IV (KMG-V): Genome sequencing to study the core and pangenomes of soil and plant-associated prokaryotes.</title>
        <authorList>
            <person name="Whitman W."/>
        </authorList>
    </citation>
    <scope>NUCLEOTIDE SEQUENCE [LARGE SCALE GENOMIC DNA]</scope>
    <source>
        <strain evidence="1 2">RH4WT92</strain>
    </source>
</reference>
<dbReference type="EMBL" id="JACGXG010000002">
    <property type="protein sequence ID" value="MBA8851284.1"/>
    <property type="molecule type" value="Genomic_DNA"/>
</dbReference>
<organism evidence="1 2">
    <name type="scientific">Brucella intermedia</name>
    <dbReference type="NCBI Taxonomy" id="94625"/>
    <lineage>
        <taxon>Bacteria</taxon>
        <taxon>Pseudomonadati</taxon>
        <taxon>Pseudomonadota</taxon>
        <taxon>Alphaproteobacteria</taxon>
        <taxon>Hyphomicrobiales</taxon>
        <taxon>Brucellaceae</taxon>
        <taxon>Brucella/Ochrobactrum group</taxon>
        <taxon>Brucella</taxon>
    </lineage>
</organism>